<dbReference type="EC" id="2.4.2.3" evidence="2"/>
<feature type="domain" description="Nucleoside phosphorylase" evidence="7">
    <location>
        <begin position="152"/>
        <end position="196"/>
    </location>
</feature>
<evidence type="ECO:0000256" key="2">
    <source>
        <dbReference type="ARBA" id="ARBA00011888"/>
    </source>
</evidence>
<dbReference type="Pfam" id="PF01048">
    <property type="entry name" value="PNP_UDP_1"/>
    <property type="match status" value="2"/>
</dbReference>
<feature type="domain" description="Nucleoside phosphorylase" evidence="7">
    <location>
        <begin position="12"/>
        <end position="108"/>
    </location>
</feature>
<comment type="catalytic activity">
    <reaction evidence="6">
        <text>uridine + phosphate = alpha-D-ribose 1-phosphate + uracil</text>
        <dbReference type="Rhea" id="RHEA:24388"/>
        <dbReference type="ChEBI" id="CHEBI:16704"/>
        <dbReference type="ChEBI" id="CHEBI:17568"/>
        <dbReference type="ChEBI" id="CHEBI:43474"/>
        <dbReference type="ChEBI" id="CHEBI:57720"/>
        <dbReference type="EC" id="2.4.2.3"/>
    </reaction>
</comment>
<reference evidence="8 9" key="1">
    <citation type="submission" date="2014-02" db="EMBL/GenBank/DDBJ databases">
        <title>Genome sequence of Mycoplasma capricolum subsp. capricolum strain 14232.</title>
        <authorList>
            <person name="Sirand-Pugnet P."/>
            <person name="Breton M."/>
            <person name="Dordet-Frisoni E."/>
            <person name="Baranowski E."/>
            <person name="Barre A."/>
            <person name="Couture C."/>
            <person name="Dupuy V."/>
            <person name="Gaurivaud P."/>
            <person name="Jacob D."/>
            <person name="Lemaitre C."/>
            <person name="Manso-Silvan L."/>
            <person name="Nikolski M."/>
            <person name="Nouvel L.-X."/>
            <person name="Poumarat F."/>
            <person name="Tardy F."/>
            <person name="Thebault P."/>
            <person name="Theil S."/>
            <person name="Citti C."/>
            <person name="Thiaucourt F."/>
            <person name="Blanchard A."/>
        </authorList>
    </citation>
    <scope>NUCLEOTIDE SEQUENCE [LARGE SCALE GENOMIC DNA]</scope>
    <source>
        <strain evidence="8 9">14232</strain>
    </source>
</reference>
<dbReference type="RefSeq" id="WP_036431644.1">
    <property type="nucleotide sequence ID" value="NZ_JFDO01000013.1"/>
</dbReference>
<dbReference type="GO" id="GO:0005829">
    <property type="term" value="C:cytosol"/>
    <property type="evidence" value="ECO:0007669"/>
    <property type="project" value="TreeGrafter"/>
</dbReference>
<comment type="caution">
    <text evidence="8">The sequence shown here is derived from an EMBL/GenBank/DDBJ whole genome shotgun (WGS) entry which is preliminary data.</text>
</comment>
<evidence type="ECO:0000256" key="6">
    <source>
        <dbReference type="ARBA" id="ARBA00048447"/>
    </source>
</evidence>
<dbReference type="PANTHER" id="PTHR43691:SF11">
    <property type="entry name" value="FI09636P-RELATED"/>
    <property type="match status" value="1"/>
</dbReference>
<dbReference type="Proteomes" id="UP000028533">
    <property type="component" value="Unassembled WGS sequence"/>
</dbReference>
<dbReference type="InterPro" id="IPR000845">
    <property type="entry name" value="Nucleoside_phosphorylase_d"/>
</dbReference>
<dbReference type="Gene3D" id="3.40.50.1580">
    <property type="entry name" value="Nucleoside phosphorylase domain"/>
    <property type="match status" value="2"/>
</dbReference>
<keyword evidence="4" id="KW-0328">Glycosyltransferase</keyword>
<gene>
    <name evidence="8" type="primary">pnp</name>
    <name evidence="8" type="ORF">MCAPa_3480</name>
</gene>
<dbReference type="InterPro" id="IPR035994">
    <property type="entry name" value="Nucleoside_phosphorylase_sf"/>
</dbReference>
<dbReference type="EMBL" id="JFDO01000013">
    <property type="protein sequence ID" value="KEZ19532.1"/>
    <property type="molecule type" value="Genomic_DNA"/>
</dbReference>
<sequence length="217" mass="24564">MHIDKNADIASVVLIAGDPRRTKWACENLLTDYKLVSDVRNAFVYTGYYKNHKVSFATSGMGQPSIAIYVHELFNNHNVNTIIRVGTCGTYNNDIKIGTVIEAKNAFSEVNIFEPNKTGWQKNQPSLDLNIGLKANVHCSDVFYRLSKLDIKEHNLDVVDMESFALFYLANHFNKKAATILTVSDNLNDHSNDLTAKQREIATLKMYQDVLEKLFTN</sequence>
<keyword evidence="5" id="KW-0808">Transferase</keyword>
<dbReference type="AlphaFoldDB" id="A0A084ENJ0"/>
<protein>
    <recommendedName>
        <fullName evidence="3">Uridine phosphorylase</fullName>
        <ecNumber evidence="2">2.4.2.3</ecNumber>
    </recommendedName>
</protein>
<dbReference type="GO" id="GO:0004731">
    <property type="term" value="F:purine-nucleoside phosphorylase activity"/>
    <property type="evidence" value="ECO:0007669"/>
    <property type="project" value="TreeGrafter"/>
</dbReference>
<comment type="similarity">
    <text evidence="1">Belongs to the PNP/UDP phosphorylase family.</text>
</comment>
<dbReference type="PANTHER" id="PTHR43691">
    <property type="entry name" value="URIDINE PHOSPHORYLASE"/>
    <property type="match status" value="1"/>
</dbReference>
<proteinExistence type="inferred from homology"/>
<dbReference type="InterPro" id="IPR018016">
    <property type="entry name" value="Nucleoside_phosphorylase_CS"/>
</dbReference>
<evidence type="ECO:0000256" key="5">
    <source>
        <dbReference type="ARBA" id="ARBA00022679"/>
    </source>
</evidence>
<evidence type="ECO:0000256" key="1">
    <source>
        <dbReference type="ARBA" id="ARBA00010456"/>
    </source>
</evidence>
<dbReference type="SUPFAM" id="SSF53167">
    <property type="entry name" value="Purine and uridine phosphorylases"/>
    <property type="match status" value="1"/>
</dbReference>
<evidence type="ECO:0000313" key="8">
    <source>
        <dbReference type="EMBL" id="KEZ19532.1"/>
    </source>
</evidence>
<evidence type="ECO:0000313" key="9">
    <source>
        <dbReference type="Proteomes" id="UP000028533"/>
    </source>
</evidence>
<evidence type="ECO:0000256" key="3">
    <source>
        <dbReference type="ARBA" id="ARBA00021980"/>
    </source>
</evidence>
<evidence type="ECO:0000256" key="4">
    <source>
        <dbReference type="ARBA" id="ARBA00022676"/>
    </source>
</evidence>
<organism evidence="8 9">
    <name type="scientific">Mycoplasma capricolum subsp. capricolum 14232</name>
    <dbReference type="NCBI Taxonomy" id="1188238"/>
    <lineage>
        <taxon>Bacteria</taxon>
        <taxon>Bacillati</taxon>
        <taxon>Mycoplasmatota</taxon>
        <taxon>Mollicutes</taxon>
        <taxon>Mycoplasmataceae</taxon>
        <taxon>Mycoplasma</taxon>
    </lineage>
</organism>
<name>A0A084ENJ0_MYCCA</name>
<dbReference type="GO" id="GO:0004850">
    <property type="term" value="F:uridine phosphorylase activity"/>
    <property type="evidence" value="ECO:0007669"/>
    <property type="project" value="UniProtKB-EC"/>
</dbReference>
<evidence type="ECO:0000259" key="7">
    <source>
        <dbReference type="Pfam" id="PF01048"/>
    </source>
</evidence>
<dbReference type="PROSITE" id="PS01232">
    <property type="entry name" value="PNP_UDP_1"/>
    <property type="match status" value="1"/>
</dbReference>
<accession>A0A084ENJ0</accession>
<dbReference type="GO" id="GO:0006152">
    <property type="term" value="P:purine nucleoside catabolic process"/>
    <property type="evidence" value="ECO:0007669"/>
    <property type="project" value="TreeGrafter"/>
</dbReference>